<feature type="domain" description="Methyltransferase" evidence="1">
    <location>
        <begin position="71"/>
        <end position="194"/>
    </location>
</feature>
<keyword evidence="3" id="KW-1185">Reference proteome</keyword>
<proteinExistence type="predicted"/>
<dbReference type="AlphaFoldDB" id="Q018C0"/>
<dbReference type="EMBL" id="CAID01000005">
    <property type="protein sequence ID" value="CAL54255.1"/>
    <property type="molecule type" value="Genomic_DNA"/>
</dbReference>
<dbReference type="GO" id="GO:0008168">
    <property type="term" value="F:methyltransferase activity"/>
    <property type="evidence" value="ECO:0007669"/>
    <property type="project" value="UniProtKB-KW"/>
</dbReference>
<dbReference type="Pfam" id="PF13679">
    <property type="entry name" value="Methyltransf_32"/>
    <property type="match status" value="1"/>
</dbReference>
<sequence>MDARARARRSIDHVADGETAAVNAHLRRFFERHANGLVKKLREDDNYSSWARVKSKALKKELTEAVGACEIIERELERVGTSMVEEVVGDVRVFDVCCGKGMTSCVAAASIVNCDVIAVDRDKRMNMKHLASEQKITFKEMDAYDEAVDEMMRDAKLSGKVVVVCGVHLCGDLSRRAIELFARWGDILVLSPCCLVREVRAWKRPCGEFGYGLARAARRLEADSHDLWCKLLLAHVPTHLGSEFAPVSKRIVVDDALLSEKNRFIVARRERPRSACVSCDGEEFSWKVTNK</sequence>
<dbReference type="InParanoid" id="Q018C0"/>
<reference evidence="3" key="1">
    <citation type="journal article" date="2006" name="Proc. Natl. Acad. Sci. U.S.A.">
        <title>Genome analysis of the smallest free-living eukaryote Ostreococcus tauri unveils many unique features.</title>
        <authorList>
            <person name="Derelle E."/>
            <person name="Ferraz C."/>
            <person name="Rombauts S."/>
            <person name="Rouze P."/>
            <person name="Worden A.Z."/>
            <person name="Robbens S."/>
            <person name="Partensky F."/>
            <person name="Degroeve S."/>
            <person name="Echeynie S."/>
            <person name="Cooke R."/>
            <person name="Saeys Y."/>
            <person name="Wuyts J."/>
            <person name="Jabbari K."/>
            <person name="Bowler C."/>
            <person name="Panaud O."/>
            <person name="Piegu B."/>
            <person name="Ball S.G."/>
            <person name="Ral J.-P."/>
            <person name="Bouget F.-Y."/>
            <person name="Piganeau G."/>
            <person name="De Baets B."/>
            <person name="Picard A."/>
            <person name="Delseny M."/>
            <person name="Demaille J."/>
            <person name="Van de Peer Y."/>
            <person name="Moreau H."/>
        </authorList>
    </citation>
    <scope>NUCLEOTIDE SEQUENCE [LARGE SCALE GENOMIC DNA]</scope>
    <source>
        <strain evidence="3">OTTH 0595 / CCAP 157/2 / RCC745</strain>
    </source>
</reference>
<dbReference type="RefSeq" id="XP_003079597.1">
    <property type="nucleotide sequence ID" value="XM_003079549.1"/>
</dbReference>
<dbReference type="Proteomes" id="UP000009170">
    <property type="component" value="Unassembled WGS sequence"/>
</dbReference>
<evidence type="ECO:0000259" key="1">
    <source>
        <dbReference type="Pfam" id="PF13679"/>
    </source>
</evidence>
<name>Q018C0_OSTTA</name>
<reference evidence="2 3" key="2">
    <citation type="journal article" date="2014" name="BMC Genomics">
        <title>An improved genome of the model marine alga Ostreococcus tauri unfolds by assessing Illumina de novo assemblies.</title>
        <authorList>
            <person name="Blanc-Mathieu R."/>
            <person name="Verhelst B."/>
            <person name="Derelle E."/>
            <person name="Rombauts S."/>
            <person name="Bouget F.Y."/>
            <person name="Carre I."/>
            <person name="Chateau A."/>
            <person name="Eyre-Walker A."/>
            <person name="Grimsley N."/>
            <person name="Moreau H."/>
            <person name="Piegu B."/>
            <person name="Rivals E."/>
            <person name="Schackwitz W."/>
            <person name="Van de Peer Y."/>
            <person name="Piganeau G."/>
        </authorList>
    </citation>
    <scope>NUCLEOTIDE SEQUENCE [LARGE SCALE GENOMIC DNA]</scope>
    <source>
        <strain evidence="3">OTTH 0595 / CCAP 157/2 / RCC745</strain>
    </source>
</reference>
<accession>Q018C0</accession>
<gene>
    <name evidence="2" type="ORF">OT_ostta05g04840</name>
</gene>
<dbReference type="OMA" id="CCLVREL"/>
<dbReference type="OrthoDB" id="539213at2759"/>
<dbReference type="InterPro" id="IPR025714">
    <property type="entry name" value="Methyltranfer_dom"/>
</dbReference>
<keyword evidence="2" id="KW-0489">Methyltransferase</keyword>
<evidence type="ECO:0000313" key="3">
    <source>
        <dbReference type="Proteomes" id="UP000009170"/>
    </source>
</evidence>
<organism evidence="2 3">
    <name type="scientific">Ostreococcus tauri</name>
    <name type="common">Marine green alga</name>
    <dbReference type="NCBI Taxonomy" id="70448"/>
    <lineage>
        <taxon>Eukaryota</taxon>
        <taxon>Viridiplantae</taxon>
        <taxon>Chlorophyta</taxon>
        <taxon>Mamiellophyceae</taxon>
        <taxon>Mamiellales</taxon>
        <taxon>Bathycoccaceae</taxon>
        <taxon>Ostreococcus</taxon>
    </lineage>
</organism>
<keyword evidence="2" id="KW-0808">Transferase</keyword>
<comment type="caution">
    <text evidence="2">The sequence shown here is derived from an EMBL/GenBank/DDBJ whole genome shotgun (WGS) entry which is preliminary data.</text>
</comment>
<protein>
    <submittedName>
        <fullName evidence="2">Methyltransferase domain</fullName>
    </submittedName>
</protein>
<evidence type="ECO:0000313" key="2">
    <source>
        <dbReference type="EMBL" id="CAL54255.1"/>
    </source>
</evidence>
<dbReference type="KEGG" id="ota:OT_ostta05g04840"/>
<dbReference type="GeneID" id="9834396"/>
<dbReference type="GO" id="GO:0032259">
    <property type="term" value="P:methylation"/>
    <property type="evidence" value="ECO:0007669"/>
    <property type="project" value="UniProtKB-KW"/>
</dbReference>
<dbReference type="InterPro" id="IPR029063">
    <property type="entry name" value="SAM-dependent_MTases_sf"/>
</dbReference>
<dbReference type="SUPFAM" id="SSF53335">
    <property type="entry name" value="S-adenosyl-L-methionine-dependent methyltransferases"/>
    <property type="match status" value="1"/>
</dbReference>
<dbReference type="Gene3D" id="3.40.50.150">
    <property type="entry name" value="Vaccinia Virus protein VP39"/>
    <property type="match status" value="1"/>
</dbReference>